<evidence type="ECO:0000256" key="6">
    <source>
        <dbReference type="ARBA" id="ARBA00022989"/>
    </source>
</evidence>
<dbReference type="GO" id="GO:0032977">
    <property type="term" value="F:membrane insertase activity"/>
    <property type="evidence" value="ECO:0007669"/>
    <property type="project" value="InterPro"/>
</dbReference>
<dbReference type="GO" id="GO:0051205">
    <property type="term" value="P:protein insertion into membrane"/>
    <property type="evidence" value="ECO:0007669"/>
    <property type="project" value="TreeGrafter"/>
</dbReference>
<protein>
    <submittedName>
        <fullName evidence="13">Putative inner membrane protein translocase component YidC</fullName>
    </submittedName>
</protein>
<keyword evidence="8" id="KW-0143">Chaperone</keyword>
<feature type="transmembrane region" description="Helical" evidence="11">
    <location>
        <begin position="473"/>
        <end position="493"/>
    </location>
</feature>
<comment type="subcellular location">
    <subcellularLocation>
        <location evidence="1">Cell membrane</location>
        <topology evidence="1">Multi-pass membrane protein</topology>
    </subcellularLocation>
    <subcellularLocation>
        <location evidence="9">Membrane</location>
        <topology evidence="9">Multi-pass membrane protein</topology>
    </subcellularLocation>
</comment>
<feature type="transmembrane region" description="Helical" evidence="11">
    <location>
        <begin position="662"/>
        <end position="681"/>
    </location>
</feature>
<dbReference type="KEGG" id="mob:NCTC10112_00382"/>
<dbReference type="InterPro" id="IPR047196">
    <property type="entry name" value="YidC_ALB_C"/>
</dbReference>
<dbReference type="NCBIfam" id="TIGR03592">
    <property type="entry name" value="yidC_oxa1_cterm"/>
    <property type="match status" value="1"/>
</dbReference>
<evidence type="ECO:0000256" key="2">
    <source>
        <dbReference type="ARBA" id="ARBA00022448"/>
    </source>
</evidence>
<organism evidence="13 14">
    <name type="scientific">Metamycoplasma orale</name>
    <name type="common">Mycoplasma orale</name>
    <dbReference type="NCBI Taxonomy" id="2121"/>
    <lineage>
        <taxon>Bacteria</taxon>
        <taxon>Bacillati</taxon>
        <taxon>Mycoplasmatota</taxon>
        <taxon>Mycoplasmoidales</taxon>
        <taxon>Metamycoplasmataceae</taxon>
        <taxon>Metamycoplasma</taxon>
    </lineage>
</organism>
<dbReference type="OrthoDB" id="394558at2"/>
<dbReference type="InterPro" id="IPR001708">
    <property type="entry name" value="YidC/ALB3/OXA1/COX18"/>
</dbReference>
<dbReference type="Proteomes" id="UP000290482">
    <property type="component" value="Chromosome"/>
</dbReference>
<feature type="transmembrane region" description="Helical" evidence="11">
    <location>
        <begin position="546"/>
        <end position="566"/>
    </location>
</feature>
<proteinExistence type="inferred from homology"/>
<keyword evidence="4 9" id="KW-0812">Transmembrane</keyword>
<feature type="domain" description="Membrane insertase YidC/Oxa/ALB C-terminal" evidence="12">
    <location>
        <begin position="474"/>
        <end position="678"/>
    </location>
</feature>
<evidence type="ECO:0000256" key="4">
    <source>
        <dbReference type="ARBA" id="ARBA00022692"/>
    </source>
</evidence>
<dbReference type="GO" id="GO:0005886">
    <property type="term" value="C:plasma membrane"/>
    <property type="evidence" value="ECO:0007669"/>
    <property type="project" value="UniProtKB-SubCell"/>
</dbReference>
<keyword evidence="7 11" id="KW-0472">Membrane</keyword>
<evidence type="ECO:0000256" key="1">
    <source>
        <dbReference type="ARBA" id="ARBA00004651"/>
    </source>
</evidence>
<keyword evidence="14" id="KW-1185">Reference proteome</keyword>
<feature type="compositionally biased region" description="Basic and acidic residues" evidence="10">
    <location>
        <begin position="8"/>
        <end position="20"/>
    </location>
</feature>
<evidence type="ECO:0000256" key="3">
    <source>
        <dbReference type="ARBA" id="ARBA00022475"/>
    </source>
</evidence>
<dbReference type="NCBIfam" id="NF002567">
    <property type="entry name" value="PRK02201.1-2"/>
    <property type="match status" value="1"/>
</dbReference>
<dbReference type="CDD" id="cd20070">
    <property type="entry name" value="5TM_YidC_Alb3"/>
    <property type="match status" value="1"/>
</dbReference>
<evidence type="ECO:0000259" key="12">
    <source>
        <dbReference type="Pfam" id="PF02096"/>
    </source>
</evidence>
<sequence length="700" mass="80079">MAKQKRSKFYDDFRTSDNKSKNTNNNASKSVWLKVWKWIRILLIVFFVAVGLVGCVQSFTTKTSSKVGAGYEFYASKKVIPSPNVEVLKYDNVTNTFNVTNTEKDIKNNPYVGLNNQNQDVLKALKEQDEKSGAVYAAQGGNSLAIQFKDSNEKEDIIHNNVGADGIKRYEYINLSDKFGTKKYSPTQDFLSWTALDITVHSVKIGTDNRNLPEKLSKYSELYVTEKHLLSDAAISLFARDVLESLFKLTYKKWFDESINEGKGISRINELLYDAKFANAIGKPTLPSNATFEQKLEYLRYLHNVFKEAKNDAKYADAGYIFANHPFWNQNLAEFGNKKYGELSNEDKLKAIQKWELYEWVQKAQTFLIYEAAMFKTYFKMFNYKVSSREVTNLNGTKEIDNYAQSNVSELGNYSYRKPVLSLLPNDANTPHYALTSWKDYWKRGPFFGLFIYPINWISTKIIVGLGTTGWSVILALVIVVIVTRLAAFFLSLKTSLSQGKMEELNQKKAKIEAKYADVAKNDKVAQQKKQMEISQLYKDEKMSPFGSIVSMFITLPILIVVFRIITASPEIKHTSWYGIQLAATSIRKIMNKEFIYLPLVLVSMLVQGLAQYLPKILNRKKKSLRMDAYAKAANKKSNKMGNMLQIIFIGIGILFSAGLQIYWIISGIWTIIQTLAVHYFTKSKFYKEKVEPKLFKKTA</sequence>
<evidence type="ECO:0000313" key="13">
    <source>
        <dbReference type="EMBL" id="VEU55725.1"/>
    </source>
</evidence>
<name>A0A448ZWU1_METOS</name>
<keyword evidence="6 11" id="KW-1133">Transmembrane helix</keyword>
<evidence type="ECO:0000256" key="11">
    <source>
        <dbReference type="SAM" id="Phobius"/>
    </source>
</evidence>
<feature type="transmembrane region" description="Helical" evidence="11">
    <location>
        <begin position="639"/>
        <end position="656"/>
    </location>
</feature>
<dbReference type="RefSeq" id="WP_022936025.1">
    <property type="nucleotide sequence ID" value="NZ_LR214940.1"/>
</dbReference>
<keyword evidence="5" id="KW-0653">Protein transport</keyword>
<feature type="region of interest" description="Disordered" evidence="10">
    <location>
        <begin position="1"/>
        <end position="24"/>
    </location>
</feature>
<evidence type="ECO:0000256" key="9">
    <source>
        <dbReference type="RuleBase" id="RU003945"/>
    </source>
</evidence>
<gene>
    <name evidence="13" type="ORF">NCTC10112_00382</name>
</gene>
<dbReference type="Pfam" id="PF02096">
    <property type="entry name" value="60KD_IMP"/>
    <property type="match status" value="1"/>
</dbReference>
<keyword evidence="2" id="KW-0813">Transport</keyword>
<keyword evidence="3" id="KW-1003">Cell membrane</keyword>
<evidence type="ECO:0000313" key="14">
    <source>
        <dbReference type="Proteomes" id="UP000290482"/>
    </source>
</evidence>
<feature type="transmembrane region" description="Helical" evidence="11">
    <location>
        <begin position="595"/>
        <end position="618"/>
    </location>
</feature>
<evidence type="ECO:0000256" key="8">
    <source>
        <dbReference type="ARBA" id="ARBA00023186"/>
    </source>
</evidence>
<evidence type="ECO:0000256" key="10">
    <source>
        <dbReference type="SAM" id="MobiDB-lite"/>
    </source>
</evidence>
<reference evidence="13 14" key="1">
    <citation type="submission" date="2019-01" db="EMBL/GenBank/DDBJ databases">
        <authorList>
            <consortium name="Pathogen Informatics"/>
        </authorList>
    </citation>
    <scope>NUCLEOTIDE SEQUENCE [LARGE SCALE GENOMIC DNA]</scope>
    <source>
        <strain evidence="13 14">NCTC10112</strain>
    </source>
</reference>
<evidence type="ECO:0000256" key="7">
    <source>
        <dbReference type="ARBA" id="ARBA00023136"/>
    </source>
</evidence>
<accession>A0A448ZWU1</accession>
<dbReference type="PANTHER" id="PTHR12428:SF65">
    <property type="entry name" value="CYTOCHROME C OXIDASE ASSEMBLY PROTEIN COX18, MITOCHONDRIAL"/>
    <property type="match status" value="1"/>
</dbReference>
<dbReference type="PANTHER" id="PTHR12428">
    <property type="entry name" value="OXA1"/>
    <property type="match status" value="1"/>
</dbReference>
<evidence type="ECO:0000256" key="5">
    <source>
        <dbReference type="ARBA" id="ARBA00022927"/>
    </source>
</evidence>
<dbReference type="GO" id="GO:0015031">
    <property type="term" value="P:protein transport"/>
    <property type="evidence" value="ECO:0007669"/>
    <property type="project" value="UniProtKB-KW"/>
</dbReference>
<dbReference type="AlphaFoldDB" id="A0A448ZWU1"/>
<feature type="transmembrane region" description="Helical" evidence="11">
    <location>
        <begin position="38"/>
        <end position="56"/>
    </location>
</feature>
<dbReference type="InterPro" id="IPR028055">
    <property type="entry name" value="YidC/Oxa/ALB_C"/>
</dbReference>
<dbReference type="EMBL" id="LR214940">
    <property type="protein sequence ID" value="VEU55725.1"/>
    <property type="molecule type" value="Genomic_DNA"/>
</dbReference>
<comment type="similarity">
    <text evidence="9">Belongs to the OXA1/ALB3/YidC family.</text>
</comment>